<dbReference type="PANTHER" id="PTHR42852:SF17">
    <property type="entry name" value="THIOREDOXIN-LIKE PROTEIN HI_1115"/>
    <property type="match status" value="1"/>
</dbReference>
<organism evidence="2">
    <name type="scientific">marine metagenome</name>
    <dbReference type="NCBI Taxonomy" id="408172"/>
    <lineage>
        <taxon>unclassified sequences</taxon>
        <taxon>metagenomes</taxon>
        <taxon>ecological metagenomes</taxon>
    </lineage>
</organism>
<name>A0A382ZVX3_9ZZZZ</name>
<dbReference type="CDD" id="cd02966">
    <property type="entry name" value="TlpA_like_family"/>
    <property type="match status" value="1"/>
</dbReference>
<feature type="domain" description="Thioredoxin" evidence="1">
    <location>
        <begin position="22"/>
        <end position="160"/>
    </location>
</feature>
<protein>
    <recommendedName>
        <fullName evidence="1">Thioredoxin domain-containing protein</fullName>
    </recommendedName>
</protein>
<dbReference type="AlphaFoldDB" id="A0A382ZVX3"/>
<dbReference type="PROSITE" id="PS51352">
    <property type="entry name" value="THIOREDOXIN_2"/>
    <property type="match status" value="1"/>
</dbReference>
<gene>
    <name evidence="2" type="ORF">METZ01_LOCUS451692</name>
</gene>
<dbReference type="SUPFAM" id="SSF52833">
    <property type="entry name" value="Thioredoxin-like"/>
    <property type="match status" value="1"/>
</dbReference>
<dbReference type="Pfam" id="PF08534">
    <property type="entry name" value="Redoxin"/>
    <property type="match status" value="1"/>
</dbReference>
<dbReference type="GO" id="GO:0016491">
    <property type="term" value="F:oxidoreductase activity"/>
    <property type="evidence" value="ECO:0007669"/>
    <property type="project" value="InterPro"/>
</dbReference>
<sequence length="161" mass="18693">MKKISLLLLFYIIGCAKSDVDLRIVDAADIFEQVQTHKGQESVLVNFWATHCSPCIEEFPYILELEEEYKDRGLKVYFVSNDWLDRKGAVIEFLVNIGVKGISFLTDELDDNEFINNIHEDWSGALPFTLVFDKKGNLIDYWQNKKNKDFFESAIKRSLES</sequence>
<dbReference type="PANTHER" id="PTHR42852">
    <property type="entry name" value="THIOL:DISULFIDE INTERCHANGE PROTEIN DSBE"/>
    <property type="match status" value="1"/>
</dbReference>
<dbReference type="InterPro" id="IPR013740">
    <property type="entry name" value="Redoxin"/>
</dbReference>
<dbReference type="InterPro" id="IPR013766">
    <property type="entry name" value="Thioredoxin_domain"/>
</dbReference>
<dbReference type="Gene3D" id="3.40.30.10">
    <property type="entry name" value="Glutaredoxin"/>
    <property type="match status" value="1"/>
</dbReference>
<proteinExistence type="predicted"/>
<dbReference type="InterPro" id="IPR050553">
    <property type="entry name" value="Thioredoxin_ResA/DsbE_sf"/>
</dbReference>
<dbReference type="InterPro" id="IPR036249">
    <property type="entry name" value="Thioredoxin-like_sf"/>
</dbReference>
<dbReference type="EMBL" id="UINC01186567">
    <property type="protein sequence ID" value="SVD98838.1"/>
    <property type="molecule type" value="Genomic_DNA"/>
</dbReference>
<reference evidence="2" key="1">
    <citation type="submission" date="2018-05" db="EMBL/GenBank/DDBJ databases">
        <authorList>
            <person name="Lanie J.A."/>
            <person name="Ng W.-L."/>
            <person name="Kazmierczak K.M."/>
            <person name="Andrzejewski T.M."/>
            <person name="Davidsen T.M."/>
            <person name="Wayne K.J."/>
            <person name="Tettelin H."/>
            <person name="Glass J.I."/>
            <person name="Rusch D."/>
            <person name="Podicherti R."/>
            <person name="Tsui H.-C.T."/>
            <person name="Winkler M.E."/>
        </authorList>
    </citation>
    <scope>NUCLEOTIDE SEQUENCE</scope>
</reference>
<evidence type="ECO:0000259" key="1">
    <source>
        <dbReference type="PROSITE" id="PS51352"/>
    </source>
</evidence>
<evidence type="ECO:0000313" key="2">
    <source>
        <dbReference type="EMBL" id="SVD98838.1"/>
    </source>
</evidence>
<accession>A0A382ZVX3</accession>